<dbReference type="Proteomes" id="UP000249056">
    <property type="component" value="Unassembled WGS sequence"/>
</dbReference>
<evidence type="ECO:0000256" key="1">
    <source>
        <dbReference type="SAM" id="Coils"/>
    </source>
</evidence>
<evidence type="ECO:0000313" key="4">
    <source>
        <dbReference type="Proteomes" id="UP000249056"/>
    </source>
</evidence>
<keyword evidence="4" id="KW-1185">Reference proteome</keyword>
<dbReference type="AlphaFoldDB" id="A0A395INL1"/>
<evidence type="ECO:0000256" key="2">
    <source>
        <dbReference type="SAM" id="MobiDB-lite"/>
    </source>
</evidence>
<organism evidence="3 4">
    <name type="scientific">Monilinia fructigena</name>
    <dbReference type="NCBI Taxonomy" id="38457"/>
    <lineage>
        <taxon>Eukaryota</taxon>
        <taxon>Fungi</taxon>
        <taxon>Dikarya</taxon>
        <taxon>Ascomycota</taxon>
        <taxon>Pezizomycotina</taxon>
        <taxon>Leotiomycetes</taxon>
        <taxon>Helotiales</taxon>
        <taxon>Sclerotiniaceae</taxon>
        <taxon>Monilinia</taxon>
    </lineage>
</organism>
<feature type="region of interest" description="Disordered" evidence="2">
    <location>
        <begin position="120"/>
        <end position="220"/>
    </location>
</feature>
<dbReference type="OrthoDB" id="3552115at2759"/>
<feature type="coiled-coil region" evidence="1">
    <location>
        <begin position="24"/>
        <end position="51"/>
    </location>
</feature>
<name>A0A395INL1_9HELO</name>
<protein>
    <submittedName>
        <fullName evidence="3">Uncharacterized protein</fullName>
    </submittedName>
</protein>
<sequence length="347" mass="40787">MSDYNLDHPGFTQEHIQYLQENPLEACQRENASLRIRLNSLNQMLIEAKAESETRFNRIKQVKEERDAAFEEGEKYARGEMGAQIGVLRRERYEAEMKSIKLEEKDVEMQDKLLLVEEELRERGRDHRTTPEGDKEPIKSRIGASIDPNSPEFYAPKRQLHGPSPLRQSSTPESEEYEDEYEAKIEIGAEAEGKEEEEEEKSSKDVGNKEEGIKESIEKDENDKAIQEYRKDKEGWSKRLIDRIKKVEKRNMFLERYHDMRHIVRAILSLTPVHFEALRERKEGGEMDKEAMNTYRRLYEDAEFALKKMMRIGADVDAHEVTELRKERDILKKRKEELEEEIDGPLG</sequence>
<accession>A0A395INL1</accession>
<comment type="caution">
    <text evidence="3">The sequence shown here is derived from an EMBL/GenBank/DDBJ whole genome shotgun (WGS) entry which is preliminary data.</text>
</comment>
<keyword evidence="1" id="KW-0175">Coiled coil</keyword>
<evidence type="ECO:0000313" key="3">
    <source>
        <dbReference type="EMBL" id="RAL61158.1"/>
    </source>
</evidence>
<dbReference type="EMBL" id="QKRW01000034">
    <property type="protein sequence ID" value="RAL61158.1"/>
    <property type="molecule type" value="Genomic_DNA"/>
</dbReference>
<proteinExistence type="predicted"/>
<reference evidence="3 4" key="1">
    <citation type="submission" date="2018-06" db="EMBL/GenBank/DDBJ databases">
        <title>Genome Sequence of the Brown Rot Fungal Pathogen Monilinia fructigena.</title>
        <authorList>
            <person name="Landi L."/>
            <person name="De Miccolis Angelini R.M."/>
            <person name="Pollastro S."/>
            <person name="Abate D."/>
            <person name="Faretra F."/>
            <person name="Romanazzi G."/>
        </authorList>
    </citation>
    <scope>NUCLEOTIDE SEQUENCE [LARGE SCALE GENOMIC DNA]</scope>
    <source>
        <strain evidence="3 4">Mfrg269</strain>
    </source>
</reference>
<gene>
    <name evidence="3" type="ORF">DID88_010497</name>
</gene>
<feature type="compositionally biased region" description="Basic and acidic residues" evidence="2">
    <location>
        <begin position="201"/>
        <end position="220"/>
    </location>
</feature>
<feature type="compositionally biased region" description="Basic and acidic residues" evidence="2">
    <location>
        <begin position="120"/>
        <end position="139"/>
    </location>
</feature>